<sequence length="97" mass="10666">MCASTFSSPPDPSEPSFALRQPFLAFRRSDQTRRSAGTTPPANPSLFGLFWTHWDCPCRRLGPSVEHSSVPTSCQHVRVVHVNSNQSRRIAGGCLLA</sequence>
<keyword evidence="1" id="KW-0675">Receptor</keyword>
<proteinExistence type="predicted"/>
<dbReference type="GO" id="GO:0016301">
    <property type="term" value="F:kinase activity"/>
    <property type="evidence" value="ECO:0007669"/>
    <property type="project" value="UniProtKB-KW"/>
</dbReference>
<protein>
    <submittedName>
        <fullName evidence="1">Proline-rich receptor-like protein kinase PERK9</fullName>
    </submittedName>
</protein>
<dbReference type="AlphaFoldDB" id="A0AAX6IL28"/>
<accession>A0AAX6IL28</accession>
<reference evidence="1" key="1">
    <citation type="journal article" date="2023" name="GigaByte">
        <title>Genome assembly of the bearded iris, Iris pallida Lam.</title>
        <authorList>
            <person name="Bruccoleri R.E."/>
            <person name="Oakeley E.J."/>
            <person name="Faust A.M.E."/>
            <person name="Altorfer M."/>
            <person name="Dessus-Babus S."/>
            <person name="Burckhardt D."/>
            <person name="Oertli M."/>
            <person name="Naumann U."/>
            <person name="Petersen F."/>
            <person name="Wong J."/>
        </authorList>
    </citation>
    <scope>NUCLEOTIDE SEQUENCE</scope>
    <source>
        <strain evidence="1">GSM-AAB239-AS_SAM_17_03QT</strain>
    </source>
</reference>
<comment type="caution">
    <text evidence="1">The sequence shown here is derived from an EMBL/GenBank/DDBJ whole genome shotgun (WGS) entry which is preliminary data.</text>
</comment>
<keyword evidence="1" id="KW-0418">Kinase</keyword>
<evidence type="ECO:0000313" key="1">
    <source>
        <dbReference type="EMBL" id="KAJ6853477.1"/>
    </source>
</evidence>
<keyword evidence="2" id="KW-1185">Reference proteome</keyword>
<name>A0AAX6IL28_IRIPA</name>
<keyword evidence="1" id="KW-0808">Transferase</keyword>
<reference evidence="1" key="2">
    <citation type="submission" date="2023-04" db="EMBL/GenBank/DDBJ databases">
        <authorList>
            <person name="Bruccoleri R.E."/>
            <person name="Oakeley E.J."/>
            <person name="Faust A.-M."/>
            <person name="Dessus-Babus S."/>
            <person name="Altorfer M."/>
            <person name="Burckhardt D."/>
            <person name="Oertli M."/>
            <person name="Naumann U."/>
            <person name="Petersen F."/>
            <person name="Wong J."/>
        </authorList>
    </citation>
    <scope>NUCLEOTIDE SEQUENCE</scope>
    <source>
        <strain evidence="1">GSM-AAB239-AS_SAM_17_03QT</strain>
        <tissue evidence="1">Leaf</tissue>
    </source>
</reference>
<organism evidence="1 2">
    <name type="scientific">Iris pallida</name>
    <name type="common">Sweet iris</name>
    <dbReference type="NCBI Taxonomy" id="29817"/>
    <lineage>
        <taxon>Eukaryota</taxon>
        <taxon>Viridiplantae</taxon>
        <taxon>Streptophyta</taxon>
        <taxon>Embryophyta</taxon>
        <taxon>Tracheophyta</taxon>
        <taxon>Spermatophyta</taxon>
        <taxon>Magnoliopsida</taxon>
        <taxon>Liliopsida</taxon>
        <taxon>Asparagales</taxon>
        <taxon>Iridaceae</taxon>
        <taxon>Iridoideae</taxon>
        <taxon>Irideae</taxon>
        <taxon>Iris</taxon>
    </lineage>
</organism>
<dbReference type="EMBL" id="JANAVB010000599">
    <property type="protein sequence ID" value="KAJ6853477.1"/>
    <property type="molecule type" value="Genomic_DNA"/>
</dbReference>
<evidence type="ECO:0000313" key="2">
    <source>
        <dbReference type="Proteomes" id="UP001140949"/>
    </source>
</evidence>
<dbReference type="Proteomes" id="UP001140949">
    <property type="component" value="Unassembled WGS sequence"/>
</dbReference>
<gene>
    <name evidence="1" type="ORF">M6B38_249655</name>
</gene>